<dbReference type="GO" id="GO:0004803">
    <property type="term" value="F:transposase activity"/>
    <property type="evidence" value="ECO:0007669"/>
    <property type="project" value="TreeGrafter"/>
</dbReference>
<evidence type="ECO:0000256" key="1">
    <source>
        <dbReference type="ARBA" id="ARBA00023172"/>
    </source>
</evidence>
<dbReference type="InterPro" id="IPR053392">
    <property type="entry name" value="Transposase_IS30-like"/>
</dbReference>
<dbReference type="Gene3D" id="3.30.420.10">
    <property type="entry name" value="Ribonuclease H-like superfamily/Ribonuclease H"/>
    <property type="match status" value="1"/>
</dbReference>
<dbReference type="GO" id="GO:0015074">
    <property type="term" value="P:DNA integration"/>
    <property type="evidence" value="ECO:0007669"/>
    <property type="project" value="InterPro"/>
</dbReference>
<dbReference type="AlphaFoldDB" id="A0A2H0DZI0"/>
<dbReference type="InterPro" id="IPR036397">
    <property type="entry name" value="RNaseH_sf"/>
</dbReference>
<dbReference type="PANTHER" id="PTHR10948">
    <property type="entry name" value="TRANSPOSASE"/>
    <property type="match status" value="1"/>
</dbReference>
<dbReference type="NCBIfam" id="NF033563">
    <property type="entry name" value="transpos_IS30"/>
    <property type="match status" value="1"/>
</dbReference>
<dbReference type="GO" id="GO:0005829">
    <property type="term" value="C:cytosol"/>
    <property type="evidence" value="ECO:0007669"/>
    <property type="project" value="TreeGrafter"/>
</dbReference>
<dbReference type="PANTHER" id="PTHR10948:SF23">
    <property type="entry name" value="TRANSPOSASE INSI FOR INSERTION SEQUENCE ELEMENT IS30A-RELATED"/>
    <property type="match status" value="1"/>
</dbReference>
<organism evidence="3 4">
    <name type="scientific">Candidatus Beckwithbacteria bacterium CG22_combo_CG10-13_8_21_14_all_01_47_9</name>
    <dbReference type="NCBI Taxonomy" id="1974496"/>
    <lineage>
        <taxon>Bacteria</taxon>
        <taxon>Candidatus Beckwithiibacteriota</taxon>
    </lineage>
</organism>
<proteinExistence type="predicted"/>
<dbReference type="PROSITE" id="PS50994">
    <property type="entry name" value="INTEGRASE"/>
    <property type="match status" value="1"/>
</dbReference>
<evidence type="ECO:0000313" key="3">
    <source>
        <dbReference type="EMBL" id="PIP87594.1"/>
    </source>
</evidence>
<dbReference type="GO" id="GO:0006310">
    <property type="term" value="P:DNA recombination"/>
    <property type="evidence" value="ECO:0007669"/>
    <property type="project" value="UniProtKB-KW"/>
</dbReference>
<dbReference type="GO" id="GO:0032196">
    <property type="term" value="P:transposition"/>
    <property type="evidence" value="ECO:0007669"/>
    <property type="project" value="TreeGrafter"/>
</dbReference>
<evidence type="ECO:0000313" key="4">
    <source>
        <dbReference type="Proteomes" id="UP000229981"/>
    </source>
</evidence>
<dbReference type="InterPro" id="IPR001584">
    <property type="entry name" value="Integrase_cat-core"/>
</dbReference>
<protein>
    <submittedName>
        <fullName evidence="3">IS30 family transposase</fullName>
    </submittedName>
</protein>
<dbReference type="Proteomes" id="UP000229981">
    <property type="component" value="Unassembled WGS sequence"/>
</dbReference>
<dbReference type="GO" id="GO:0003676">
    <property type="term" value="F:nucleic acid binding"/>
    <property type="evidence" value="ECO:0007669"/>
    <property type="project" value="InterPro"/>
</dbReference>
<gene>
    <name evidence="3" type="ORF">COW80_04920</name>
</gene>
<reference evidence="3 4" key="1">
    <citation type="submission" date="2017-09" db="EMBL/GenBank/DDBJ databases">
        <title>Depth-based differentiation of microbial function through sediment-hosted aquifers and enrichment of novel symbionts in the deep terrestrial subsurface.</title>
        <authorList>
            <person name="Probst A.J."/>
            <person name="Ladd B."/>
            <person name="Jarett J.K."/>
            <person name="Geller-Mcgrath D.E."/>
            <person name="Sieber C.M."/>
            <person name="Emerson J.B."/>
            <person name="Anantharaman K."/>
            <person name="Thomas B.C."/>
            <person name="Malmstrom R."/>
            <person name="Stieglmeier M."/>
            <person name="Klingl A."/>
            <person name="Woyke T."/>
            <person name="Ryan C.M."/>
            <person name="Banfield J.F."/>
        </authorList>
    </citation>
    <scope>NUCLEOTIDE SEQUENCE [LARGE SCALE GENOMIC DNA]</scope>
    <source>
        <strain evidence="3">CG22_combo_CG10-13_8_21_14_all_01_47_9</strain>
    </source>
</reference>
<dbReference type="Pfam" id="PF13936">
    <property type="entry name" value="HTH_38"/>
    <property type="match status" value="1"/>
</dbReference>
<dbReference type="InterPro" id="IPR025246">
    <property type="entry name" value="IS30-like_HTH"/>
</dbReference>
<dbReference type="SUPFAM" id="SSF53098">
    <property type="entry name" value="Ribonuclease H-like"/>
    <property type="match status" value="1"/>
</dbReference>
<accession>A0A2H0DZI0</accession>
<dbReference type="InterPro" id="IPR051917">
    <property type="entry name" value="Transposase-Integrase"/>
</dbReference>
<feature type="domain" description="Integrase catalytic" evidence="2">
    <location>
        <begin position="160"/>
        <end position="322"/>
    </location>
</feature>
<dbReference type="InterPro" id="IPR012337">
    <property type="entry name" value="RNaseH-like_sf"/>
</dbReference>
<name>A0A2H0DZI0_9BACT</name>
<sequence>MQVMAYLTEHERDLLAVWRAQAISIREIGRRLRRHPSVISRELKRNGYGDNGYVAILASAKARQRKRRAGLRQPLKYPWLYSHVLERLRWGWPPETIAGRLKRDHGGKSVITHETIYRFIYDPKSKHLKVWQYLPRSHRKRRQWHGRKSRVELIPNRVSIHQRPEVVNRRKTFGHWEGDSVIGKGHKEAIHTEVERLARYFQAKLLLQFNSAATVKAQEEIFDGLPPKARQSVTLDNGLEFAEHEQLTGSVGIKVFFADPYRSCQRGTNENTNGLLRRYLPKGTSFKNLDQEELNDIVAEINNRPKKCLNWATPEEVFLSYTNERRG</sequence>
<evidence type="ECO:0000259" key="2">
    <source>
        <dbReference type="PROSITE" id="PS50994"/>
    </source>
</evidence>
<dbReference type="EMBL" id="PCTU01000127">
    <property type="protein sequence ID" value="PIP87594.1"/>
    <property type="molecule type" value="Genomic_DNA"/>
</dbReference>
<comment type="caution">
    <text evidence="3">The sequence shown here is derived from an EMBL/GenBank/DDBJ whole genome shotgun (WGS) entry which is preliminary data.</text>
</comment>
<keyword evidence="1" id="KW-0233">DNA recombination</keyword>